<dbReference type="Proteomes" id="UP000239001">
    <property type="component" value="Unassembled WGS sequence"/>
</dbReference>
<dbReference type="SUPFAM" id="SSF89260">
    <property type="entry name" value="Collagen-binding domain"/>
    <property type="match status" value="5"/>
</dbReference>
<proteinExistence type="predicted"/>
<dbReference type="RefSeq" id="WP_106459570.1">
    <property type="nucleotide sequence ID" value="NZ_PXOH01000077.1"/>
</dbReference>
<dbReference type="OrthoDB" id="561150at2"/>
<organism evidence="2 3">
    <name type="scientific">Aphanothece hegewaldii CCALA 016</name>
    <dbReference type="NCBI Taxonomy" id="2107694"/>
    <lineage>
        <taxon>Bacteria</taxon>
        <taxon>Bacillati</taxon>
        <taxon>Cyanobacteriota</taxon>
        <taxon>Cyanophyceae</taxon>
        <taxon>Oscillatoriophycideae</taxon>
        <taxon>Chroococcales</taxon>
        <taxon>Aphanothecaceae</taxon>
        <taxon>Aphanothece</taxon>
    </lineage>
</organism>
<dbReference type="Pfam" id="PF04151">
    <property type="entry name" value="PPC"/>
    <property type="match status" value="4"/>
</dbReference>
<keyword evidence="3" id="KW-1185">Reference proteome</keyword>
<dbReference type="EMBL" id="PXOH01000077">
    <property type="protein sequence ID" value="PSF28187.1"/>
    <property type="molecule type" value="Genomic_DNA"/>
</dbReference>
<sequence length="607" mass="64473">MPDDTLFTAQNLGSLTSTISVAGLVGDTDINDFYRFDLTNNSNLNIVLKGDADLRLIRDFDGDGVVDVSEVIASSGTTGTGTPGTVFESINLFNQPLGTYFVRVTRFSTSDTNYQLSLSGDLMSNLIAQEAGADLGHLSATPITRFGFVGSSDTSDFYRFSLASTNDINISLTGLSADADIRLIRDFDSDGVVDVSEVIASSTFGSSVSEAINVNNQTAGNYFVQVNSFGIANANNTNYTLRLSNASTNNLIAPEANLGNLSAPPATYFGSVGDTDTSEIVRFSLASTSDLNISLTGLSADADLQLIRDVNNNGVVEAGEVIASSTRSGNVNDSINLNNQAAGNYFVQVYQFGGNTNYTLRLSNADISNLNAEEINLGNLAATPATYSSFVGDTDTSDIVRFSLASTGDLNISLTGLSSDADLRLFRDTNNNGVFDLGESITTATRSGNLDESINLNNQAAGSYFVQVYQFGSNNTNYTLRLSNSQPSNIIAVQENFGLLTAGGNGITRNDFVGNSDTSDIYRFSLNNTCNVTASLNGITTLVADADLRLFRDSNNNGIVELGEEITRSSGGITQEFINQVLSAGDYFLQAYQFSGETNYSLTVNAV</sequence>
<protein>
    <recommendedName>
        <fullName evidence="1">Peptidase C-terminal archaeal/bacterial domain-containing protein</fullName>
    </recommendedName>
</protein>
<feature type="domain" description="Peptidase C-terminal archaeal/bacterial" evidence="1">
    <location>
        <begin position="397"/>
        <end position="470"/>
    </location>
</feature>
<comment type="caution">
    <text evidence="2">The sequence shown here is derived from an EMBL/GenBank/DDBJ whole genome shotgun (WGS) entry which is preliminary data.</text>
</comment>
<dbReference type="Gene3D" id="2.60.120.380">
    <property type="match status" value="5"/>
</dbReference>
<accession>A0A2T1LQI1</accession>
<feature type="domain" description="Peptidase C-terminal archaeal/bacterial" evidence="1">
    <location>
        <begin position="518"/>
        <end position="592"/>
    </location>
</feature>
<dbReference type="InterPro" id="IPR007280">
    <property type="entry name" value="Peptidase_C_arc/bac"/>
</dbReference>
<feature type="domain" description="Peptidase C-terminal archaeal/bacterial" evidence="1">
    <location>
        <begin position="281"/>
        <end position="351"/>
    </location>
</feature>
<reference evidence="2 3" key="1">
    <citation type="submission" date="2018-03" db="EMBL/GenBank/DDBJ databases">
        <title>The ancient ancestry and fast evolution of plastids.</title>
        <authorList>
            <person name="Moore K.R."/>
            <person name="Magnabosco C."/>
            <person name="Momper L."/>
            <person name="Gold D.A."/>
            <person name="Bosak T."/>
            <person name="Fournier G.P."/>
        </authorList>
    </citation>
    <scope>NUCLEOTIDE SEQUENCE [LARGE SCALE GENOMIC DNA]</scope>
    <source>
        <strain evidence="2 3">CCALA 016</strain>
    </source>
</reference>
<evidence type="ECO:0000259" key="1">
    <source>
        <dbReference type="Pfam" id="PF04151"/>
    </source>
</evidence>
<evidence type="ECO:0000313" key="2">
    <source>
        <dbReference type="EMBL" id="PSF28187.1"/>
    </source>
</evidence>
<name>A0A2T1LQI1_9CHRO</name>
<dbReference type="PROSITE" id="PS00018">
    <property type="entry name" value="EF_HAND_1"/>
    <property type="match status" value="1"/>
</dbReference>
<feature type="domain" description="Peptidase C-terminal archaeal/bacterial" evidence="1">
    <location>
        <begin position="154"/>
        <end position="228"/>
    </location>
</feature>
<gene>
    <name evidence="2" type="ORF">C7H19_24755</name>
</gene>
<dbReference type="InterPro" id="IPR018247">
    <property type="entry name" value="EF_Hand_1_Ca_BS"/>
</dbReference>
<reference evidence="2 3" key="2">
    <citation type="submission" date="2018-03" db="EMBL/GenBank/DDBJ databases">
        <authorList>
            <person name="Keele B.F."/>
        </authorList>
    </citation>
    <scope>NUCLEOTIDE SEQUENCE [LARGE SCALE GENOMIC DNA]</scope>
    <source>
        <strain evidence="2 3">CCALA 016</strain>
    </source>
</reference>
<dbReference type="AlphaFoldDB" id="A0A2T1LQI1"/>
<evidence type="ECO:0000313" key="3">
    <source>
        <dbReference type="Proteomes" id="UP000239001"/>
    </source>
</evidence>